<reference evidence="9" key="2">
    <citation type="submission" date="2025-08" db="UniProtKB">
        <authorList>
            <consortium name="RefSeq"/>
        </authorList>
    </citation>
    <scope>IDENTIFICATION</scope>
    <source>
        <tissue evidence="9">Young leaves</tissue>
    </source>
</reference>
<dbReference type="KEGG" id="pda:103713741"/>
<feature type="transmembrane region" description="Helical" evidence="7">
    <location>
        <begin position="382"/>
        <end position="405"/>
    </location>
</feature>
<evidence type="ECO:0000256" key="2">
    <source>
        <dbReference type="ARBA" id="ARBA00010276"/>
    </source>
</evidence>
<gene>
    <name evidence="9" type="primary">LOC103713741</name>
</gene>
<dbReference type="GeneID" id="103713741"/>
<feature type="transmembrane region" description="Helical" evidence="7">
    <location>
        <begin position="411"/>
        <end position="430"/>
    </location>
</feature>
<feature type="transmembrane region" description="Helical" evidence="7">
    <location>
        <begin position="59"/>
        <end position="80"/>
    </location>
</feature>
<feature type="transmembrane region" description="Helical" evidence="7">
    <location>
        <begin position="101"/>
        <end position="123"/>
    </location>
</feature>
<dbReference type="GO" id="GO:0035673">
    <property type="term" value="F:oligopeptide transmembrane transporter activity"/>
    <property type="evidence" value="ECO:0007669"/>
    <property type="project" value="InterPro"/>
</dbReference>
<feature type="transmembrane region" description="Helical" evidence="7">
    <location>
        <begin position="311"/>
        <end position="332"/>
    </location>
</feature>
<dbReference type="GO" id="GO:0005774">
    <property type="term" value="C:vacuolar membrane"/>
    <property type="evidence" value="ECO:0007669"/>
    <property type="project" value="TreeGrafter"/>
</dbReference>
<feature type="transmembrane region" description="Helical" evidence="7">
    <location>
        <begin position="554"/>
        <end position="575"/>
    </location>
</feature>
<evidence type="ECO:0000256" key="1">
    <source>
        <dbReference type="ARBA" id="ARBA00004141"/>
    </source>
</evidence>
<dbReference type="AlphaFoldDB" id="A0A8B9AKL4"/>
<dbReference type="OrthoDB" id="627262at2759"/>
<dbReference type="Pfam" id="PF03169">
    <property type="entry name" value="OPT"/>
    <property type="match status" value="1"/>
</dbReference>
<feature type="transmembrane region" description="Helical" evidence="7">
    <location>
        <begin position="437"/>
        <end position="455"/>
    </location>
</feature>
<keyword evidence="5 7" id="KW-1133">Transmembrane helix</keyword>
<reference evidence="8" key="1">
    <citation type="journal article" date="2019" name="Nat. Commun.">
        <title>Genome-wide association mapping of date palm fruit traits.</title>
        <authorList>
            <person name="Hazzouri K.M."/>
            <person name="Gros-Balthazard M."/>
            <person name="Flowers J.M."/>
            <person name="Copetti D."/>
            <person name="Lemansour A."/>
            <person name="Lebrun M."/>
            <person name="Masmoudi K."/>
            <person name="Ferrand S."/>
            <person name="Dhar M.I."/>
            <person name="Fresquez Z.A."/>
            <person name="Rosas U."/>
            <person name="Zhang J."/>
            <person name="Talag J."/>
            <person name="Lee S."/>
            <person name="Kudrna D."/>
            <person name="Powell R.F."/>
            <person name="Leitch I.J."/>
            <person name="Krueger R.R."/>
            <person name="Wing R.A."/>
            <person name="Amiri K.M.A."/>
            <person name="Purugganan M.D."/>
        </authorList>
    </citation>
    <scope>NUCLEOTIDE SEQUENCE [LARGE SCALE GENOMIC DNA]</scope>
    <source>
        <strain evidence="8">cv. Khalas</strain>
    </source>
</reference>
<comment type="subcellular location">
    <subcellularLocation>
        <location evidence="1">Membrane</location>
        <topology evidence="1">Multi-pass membrane protein</topology>
    </subcellularLocation>
</comment>
<proteinExistence type="inferred from homology"/>
<feature type="transmembrane region" description="Helical" evidence="7">
    <location>
        <begin position="596"/>
        <end position="618"/>
    </location>
</feature>
<dbReference type="NCBIfam" id="TIGR00728">
    <property type="entry name" value="OPT_sfam"/>
    <property type="match status" value="1"/>
</dbReference>
<feature type="transmembrane region" description="Helical" evidence="7">
    <location>
        <begin position="461"/>
        <end position="482"/>
    </location>
</feature>
<protein>
    <submittedName>
        <fullName evidence="9">Probable metal-nicotianamine transporter YSL6</fullName>
    </submittedName>
</protein>
<evidence type="ECO:0000256" key="7">
    <source>
        <dbReference type="SAM" id="Phobius"/>
    </source>
</evidence>
<keyword evidence="6 7" id="KW-0472">Membrane</keyword>
<dbReference type="RefSeq" id="XP_038986880.1">
    <property type="nucleotide sequence ID" value="XM_039130952.1"/>
</dbReference>
<evidence type="ECO:0000256" key="6">
    <source>
        <dbReference type="ARBA" id="ARBA00023136"/>
    </source>
</evidence>
<organism evidence="8 9">
    <name type="scientific">Phoenix dactylifera</name>
    <name type="common">Date palm</name>
    <dbReference type="NCBI Taxonomy" id="42345"/>
    <lineage>
        <taxon>Eukaryota</taxon>
        <taxon>Viridiplantae</taxon>
        <taxon>Streptophyta</taxon>
        <taxon>Embryophyta</taxon>
        <taxon>Tracheophyta</taxon>
        <taxon>Spermatophyta</taxon>
        <taxon>Magnoliopsida</taxon>
        <taxon>Liliopsida</taxon>
        <taxon>Arecaceae</taxon>
        <taxon>Coryphoideae</taxon>
        <taxon>Phoeniceae</taxon>
        <taxon>Phoenix</taxon>
    </lineage>
</organism>
<evidence type="ECO:0000313" key="9">
    <source>
        <dbReference type="RefSeq" id="XP_038986880.1"/>
    </source>
</evidence>
<evidence type="ECO:0000256" key="5">
    <source>
        <dbReference type="ARBA" id="ARBA00022989"/>
    </source>
</evidence>
<feature type="transmembrane region" description="Helical" evidence="7">
    <location>
        <begin position="33"/>
        <end position="53"/>
    </location>
</feature>
<feature type="transmembrane region" description="Helical" evidence="7">
    <location>
        <begin position="630"/>
        <end position="654"/>
    </location>
</feature>
<accession>A0A8B9AKL4</accession>
<sequence>MEKEVEIAEPLLPAQENGVSEKEEKIPPWRDQVTIRGLVVSALLGTLFCIITHKLNLTVGVIPSLNVGAGLLGFFIIKSWTGFLQGMGVWSKPFTPQENTVIQTCVVACYGLAFSGGFGSYMLSMDRKTYELIGVDYPGNREEDIKNPSLGWMIGFMFVVSFLGLFSLVALRKVMVIDYKLTYPSGTATAMLINSFHTNSGAELARKQVHCLGKYLSISFCWSCFKWFFSGVGDSCGFDNFPTLGLAAFKNTFYFDFSPTYIGCGLICPHIVNCSVLLGAIISWGFLWPFITTHAGDWYPDNLESNDFKGLYGYKVFVAISLILGDGLYNLIKIIVLTVKEVLNARSKKSSLPLVTTHQDNESSKLLTEERLRNKTFIKDSIPSWFAASGYVGLAAISIATIPIIFPQVKWYLVLVCYILAPALAFCNSYGTGLTDWNLASTYGKIGLFIFASIIGKDGGVIAGLAACGVMMSIVSTAADLMQDFKTGYLTLSSPRSMFVSQLIGTALGCVVAPLTFWLFWTAFDIGSPDGVYKAPYAVIYREMAILGIEGFSALPKHCLEICCVFFVAALVVNLSRDVAPKNVSKYIPIPMAMAVPFYIGAYFAIDMFVGTVILYFWERVNQKDAEDYAGAMASGLICGDGIWTVPSAILSIFRIDPPICMYFAPAIAG</sequence>
<dbReference type="InterPro" id="IPR045035">
    <property type="entry name" value="YSL-like"/>
</dbReference>
<evidence type="ECO:0000313" key="8">
    <source>
        <dbReference type="Proteomes" id="UP000228380"/>
    </source>
</evidence>
<keyword evidence="3" id="KW-0813">Transport</keyword>
<comment type="similarity">
    <text evidence="2">Belongs to the YSL (TC 2.A.67.2) family.</text>
</comment>
<dbReference type="InterPro" id="IPR004813">
    <property type="entry name" value="OPT"/>
</dbReference>
<dbReference type="PANTHER" id="PTHR31645:SF0">
    <property type="entry name" value="OLIGOPEPTIDE TRANSPORTER YGL114W-RELATED"/>
    <property type="match status" value="1"/>
</dbReference>
<keyword evidence="8" id="KW-1185">Reference proteome</keyword>
<feature type="transmembrane region" description="Helical" evidence="7">
    <location>
        <begin position="150"/>
        <end position="171"/>
    </location>
</feature>
<feature type="transmembrane region" description="Helical" evidence="7">
    <location>
        <begin position="271"/>
        <end position="291"/>
    </location>
</feature>
<evidence type="ECO:0000256" key="3">
    <source>
        <dbReference type="ARBA" id="ARBA00022448"/>
    </source>
</evidence>
<feature type="transmembrane region" description="Helical" evidence="7">
    <location>
        <begin position="503"/>
        <end position="524"/>
    </location>
</feature>
<evidence type="ECO:0000256" key="4">
    <source>
        <dbReference type="ARBA" id="ARBA00022692"/>
    </source>
</evidence>
<keyword evidence="4 7" id="KW-0812">Transmembrane</keyword>
<name>A0A8B9AKL4_PHODC</name>
<dbReference type="PANTHER" id="PTHR31645">
    <property type="entry name" value="OLIGOPEPTIDE TRANSPORTER YGL114W-RELATED"/>
    <property type="match status" value="1"/>
</dbReference>
<dbReference type="Proteomes" id="UP000228380">
    <property type="component" value="Chromosome 10"/>
</dbReference>